<dbReference type="SMART" id="SM00052">
    <property type="entry name" value="EAL"/>
    <property type="match status" value="1"/>
</dbReference>
<keyword evidence="3" id="KW-1185">Reference proteome</keyword>
<proteinExistence type="predicted"/>
<dbReference type="EMBL" id="FPBP01000021">
    <property type="protein sequence ID" value="SFU96812.1"/>
    <property type="molecule type" value="Genomic_DNA"/>
</dbReference>
<dbReference type="OrthoDB" id="5643297at2"/>
<dbReference type="RefSeq" id="WP_089797572.1">
    <property type="nucleotide sequence ID" value="NZ_FPBP01000021.1"/>
</dbReference>
<feature type="domain" description="EAL" evidence="1">
    <location>
        <begin position="1"/>
        <end position="237"/>
    </location>
</feature>
<dbReference type="PROSITE" id="PS50883">
    <property type="entry name" value="EAL"/>
    <property type="match status" value="1"/>
</dbReference>
<dbReference type="Gene3D" id="3.20.20.450">
    <property type="entry name" value="EAL domain"/>
    <property type="match status" value="1"/>
</dbReference>
<dbReference type="AlphaFoldDB" id="A0A1I7KHD6"/>
<dbReference type="PANTHER" id="PTHR33121">
    <property type="entry name" value="CYCLIC DI-GMP PHOSPHODIESTERASE PDEF"/>
    <property type="match status" value="1"/>
</dbReference>
<reference evidence="3" key="1">
    <citation type="submission" date="2016-10" db="EMBL/GenBank/DDBJ databases">
        <authorList>
            <person name="Varghese N."/>
            <person name="Submissions S."/>
        </authorList>
    </citation>
    <scope>NUCLEOTIDE SEQUENCE [LARGE SCALE GENOMIC DNA]</scope>
    <source>
        <strain evidence="3">CGMCC 1.6981</strain>
    </source>
</reference>
<dbReference type="SUPFAM" id="SSF141868">
    <property type="entry name" value="EAL domain-like"/>
    <property type="match status" value="1"/>
</dbReference>
<dbReference type="InterPro" id="IPR050706">
    <property type="entry name" value="Cyclic-di-GMP_PDE-like"/>
</dbReference>
<dbReference type="GO" id="GO:0071111">
    <property type="term" value="F:cyclic-guanylate-specific phosphodiesterase activity"/>
    <property type="evidence" value="ECO:0007669"/>
    <property type="project" value="InterPro"/>
</dbReference>
<sequence length="244" mass="27036">MANQISPRPEQEIRFFPVVDTQQSTVLRYAVVLPAPQSGEEAEASGWARELEKVEMTLKLLVELQRTGHIETIRLSLPLHPAPLQDSAFIAALRRLLEDYAISTDVLSVDLTEPPTLDLSDLDAYIAPLKELGISVGLDNYLPDSMSIPALVAANVDCLVLHEQVMTHLLNNATIYRFLQSMTQLCEVLSKTMVVKGVNSAAQRERLESMGLRYMQGRCFSEPLLATELASFEAELAKQRKAGS</sequence>
<evidence type="ECO:0000313" key="3">
    <source>
        <dbReference type="Proteomes" id="UP000198693"/>
    </source>
</evidence>
<name>A0A1I7KHD6_9GAMM</name>
<dbReference type="Pfam" id="PF00563">
    <property type="entry name" value="EAL"/>
    <property type="match status" value="1"/>
</dbReference>
<protein>
    <submittedName>
        <fullName evidence="2">EAL domain, c-di-GMP-specific phosphodiesterase class I (Or its enzymatically inactive variant)</fullName>
    </submittedName>
</protein>
<dbReference type="InterPro" id="IPR001633">
    <property type="entry name" value="EAL_dom"/>
</dbReference>
<dbReference type="Proteomes" id="UP000198693">
    <property type="component" value="Unassembled WGS sequence"/>
</dbReference>
<evidence type="ECO:0000313" key="2">
    <source>
        <dbReference type="EMBL" id="SFU96812.1"/>
    </source>
</evidence>
<accession>A0A1I7KHD6</accession>
<evidence type="ECO:0000259" key="1">
    <source>
        <dbReference type="PROSITE" id="PS50883"/>
    </source>
</evidence>
<organism evidence="2 3">
    <name type="scientific">Halomonas korlensis</name>
    <dbReference type="NCBI Taxonomy" id="463301"/>
    <lineage>
        <taxon>Bacteria</taxon>
        <taxon>Pseudomonadati</taxon>
        <taxon>Pseudomonadota</taxon>
        <taxon>Gammaproteobacteria</taxon>
        <taxon>Oceanospirillales</taxon>
        <taxon>Halomonadaceae</taxon>
        <taxon>Halomonas</taxon>
    </lineage>
</organism>
<gene>
    <name evidence="2" type="ORF">SAMN04487955_1215</name>
</gene>
<dbReference type="STRING" id="463301.SAMN04487955_1215"/>
<dbReference type="InterPro" id="IPR035919">
    <property type="entry name" value="EAL_sf"/>
</dbReference>
<dbReference type="PANTHER" id="PTHR33121:SF70">
    <property type="entry name" value="SIGNALING PROTEIN YKOW"/>
    <property type="match status" value="1"/>
</dbReference>